<organism evidence="2 3">
    <name type="scientific">Lichtheimia ornata</name>
    <dbReference type="NCBI Taxonomy" id="688661"/>
    <lineage>
        <taxon>Eukaryota</taxon>
        <taxon>Fungi</taxon>
        <taxon>Fungi incertae sedis</taxon>
        <taxon>Mucoromycota</taxon>
        <taxon>Mucoromycotina</taxon>
        <taxon>Mucoromycetes</taxon>
        <taxon>Mucorales</taxon>
        <taxon>Lichtheimiaceae</taxon>
        <taxon>Lichtheimia</taxon>
    </lineage>
</organism>
<feature type="region of interest" description="Disordered" evidence="1">
    <location>
        <begin position="68"/>
        <end position="92"/>
    </location>
</feature>
<dbReference type="EMBL" id="JARTCD010000050">
    <property type="protein sequence ID" value="KAJ8655340.1"/>
    <property type="molecule type" value="Genomic_DNA"/>
</dbReference>
<name>A0AAD7XUU9_9FUNG</name>
<dbReference type="RefSeq" id="XP_058340253.1">
    <property type="nucleotide sequence ID" value="XM_058489027.1"/>
</dbReference>
<dbReference type="GeneID" id="83216436"/>
<feature type="region of interest" description="Disordered" evidence="1">
    <location>
        <begin position="1"/>
        <end position="27"/>
    </location>
</feature>
<accession>A0AAD7XUU9</accession>
<gene>
    <name evidence="2" type="ORF">O0I10_009029</name>
</gene>
<evidence type="ECO:0000313" key="2">
    <source>
        <dbReference type="EMBL" id="KAJ8655340.1"/>
    </source>
</evidence>
<proteinExistence type="predicted"/>
<dbReference type="PANTHER" id="PTHR33324">
    <property type="entry name" value="EXPRESSED PROTEIN"/>
    <property type="match status" value="1"/>
</dbReference>
<feature type="compositionally biased region" description="Basic and acidic residues" evidence="1">
    <location>
        <begin position="189"/>
        <end position="214"/>
    </location>
</feature>
<feature type="region of interest" description="Disordered" evidence="1">
    <location>
        <begin position="184"/>
        <end position="271"/>
    </location>
</feature>
<feature type="compositionally biased region" description="Polar residues" evidence="1">
    <location>
        <begin position="226"/>
        <end position="236"/>
    </location>
</feature>
<dbReference type="Proteomes" id="UP001234581">
    <property type="component" value="Unassembled WGS sequence"/>
</dbReference>
<sequence>MTTAMALSTPATAATSTTTTTRNTAKAKKTYKSWLKDGVNGGPSSMDVLVGWLANTSNYAKWRGGSSSIASLDDENTSNNSSSSSNTEQRTPKKILLEEIIENMRQVGIYHRHPKDVASKISTLQSNYRSAREWNETEGRRLRQAGFHPQTIHEELLKRFPYWDTLNDSFSNIRTPPAWPMSISSIMDRNNDDNDDNSKEHQEYHYHSPPDDHPLSPPRRRRRVSDNNVSKQQQSMIVEPELTQPLVDINDEKEPDKAETSQEPTADFLRERRTEREQLLFEKEKTRRIRAQADLVKNLVDAGFSKQEIAEQLKHI</sequence>
<reference evidence="2 3" key="1">
    <citation type="submission" date="2023-03" db="EMBL/GenBank/DDBJ databases">
        <title>Genome sequence of Lichtheimia ornata CBS 291.66.</title>
        <authorList>
            <person name="Mohabir J.T."/>
            <person name="Shea T.P."/>
            <person name="Kurbessoian T."/>
            <person name="Berby B."/>
            <person name="Fontaine J."/>
            <person name="Livny J."/>
            <person name="Gnirke A."/>
            <person name="Stajich J.E."/>
            <person name="Cuomo C.A."/>
        </authorList>
    </citation>
    <scope>NUCLEOTIDE SEQUENCE [LARGE SCALE GENOMIC DNA]</scope>
    <source>
        <strain evidence="2">CBS 291.66</strain>
    </source>
</reference>
<protein>
    <submittedName>
        <fullName evidence="2">Uncharacterized protein</fullName>
    </submittedName>
</protein>
<comment type="caution">
    <text evidence="2">The sequence shown here is derived from an EMBL/GenBank/DDBJ whole genome shotgun (WGS) entry which is preliminary data.</text>
</comment>
<feature type="compositionally biased region" description="Low complexity" evidence="1">
    <location>
        <begin position="1"/>
        <end position="24"/>
    </location>
</feature>
<feature type="compositionally biased region" description="Low complexity" evidence="1">
    <location>
        <begin position="77"/>
        <end position="87"/>
    </location>
</feature>
<evidence type="ECO:0000313" key="3">
    <source>
        <dbReference type="Proteomes" id="UP001234581"/>
    </source>
</evidence>
<evidence type="ECO:0000256" key="1">
    <source>
        <dbReference type="SAM" id="MobiDB-lite"/>
    </source>
</evidence>
<dbReference type="PANTHER" id="PTHR33324:SF2">
    <property type="entry name" value="MYB_SANT-LIKE DNA-BINDING DOMAIN-CONTAINING PROTEIN"/>
    <property type="match status" value="1"/>
</dbReference>
<feature type="compositionally biased region" description="Basic and acidic residues" evidence="1">
    <location>
        <begin position="250"/>
        <end position="260"/>
    </location>
</feature>
<dbReference type="AlphaFoldDB" id="A0AAD7XUU9"/>
<keyword evidence="3" id="KW-1185">Reference proteome</keyword>